<dbReference type="Pfam" id="PF00440">
    <property type="entry name" value="TetR_N"/>
    <property type="match status" value="1"/>
</dbReference>
<dbReference type="Gene3D" id="1.10.357.10">
    <property type="entry name" value="Tetracycline Repressor, domain 2"/>
    <property type="match status" value="1"/>
</dbReference>
<dbReference type="Proteomes" id="UP000238312">
    <property type="component" value="Unassembled WGS sequence"/>
</dbReference>
<organism evidence="7 8">
    <name type="scientific">Nonomuraea fuscirosea</name>
    <dbReference type="NCBI Taxonomy" id="1291556"/>
    <lineage>
        <taxon>Bacteria</taxon>
        <taxon>Bacillati</taxon>
        <taxon>Actinomycetota</taxon>
        <taxon>Actinomycetes</taxon>
        <taxon>Streptosporangiales</taxon>
        <taxon>Streptosporangiaceae</taxon>
        <taxon>Nonomuraea</taxon>
    </lineage>
</organism>
<dbReference type="InterPro" id="IPR001647">
    <property type="entry name" value="HTH_TetR"/>
</dbReference>
<dbReference type="PROSITE" id="PS50977">
    <property type="entry name" value="HTH_TETR_2"/>
    <property type="match status" value="1"/>
</dbReference>
<evidence type="ECO:0000256" key="3">
    <source>
        <dbReference type="ARBA" id="ARBA00023163"/>
    </source>
</evidence>
<protein>
    <submittedName>
        <fullName evidence="7">TetR family transcriptional regulator</fullName>
    </submittedName>
</protein>
<dbReference type="InterPro" id="IPR050109">
    <property type="entry name" value="HTH-type_TetR-like_transc_reg"/>
</dbReference>
<dbReference type="InterPro" id="IPR009057">
    <property type="entry name" value="Homeodomain-like_sf"/>
</dbReference>
<evidence type="ECO:0000313" key="8">
    <source>
        <dbReference type="Proteomes" id="UP000238312"/>
    </source>
</evidence>
<evidence type="ECO:0000259" key="6">
    <source>
        <dbReference type="PROSITE" id="PS50977"/>
    </source>
</evidence>
<name>A0A2T0N9J6_9ACTN</name>
<dbReference type="PANTHER" id="PTHR30055">
    <property type="entry name" value="HTH-TYPE TRANSCRIPTIONAL REGULATOR RUTR"/>
    <property type="match status" value="1"/>
</dbReference>
<accession>A0A2T0N9J6</accession>
<evidence type="ECO:0000256" key="4">
    <source>
        <dbReference type="PROSITE-ProRule" id="PRU00335"/>
    </source>
</evidence>
<dbReference type="GO" id="GO:0003700">
    <property type="term" value="F:DNA-binding transcription factor activity"/>
    <property type="evidence" value="ECO:0007669"/>
    <property type="project" value="TreeGrafter"/>
</dbReference>
<dbReference type="PRINTS" id="PR00455">
    <property type="entry name" value="HTHTETR"/>
</dbReference>
<keyword evidence="2 4" id="KW-0238">DNA-binding</keyword>
<dbReference type="GO" id="GO:0000976">
    <property type="term" value="F:transcription cis-regulatory region binding"/>
    <property type="evidence" value="ECO:0007669"/>
    <property type="project" value="TreeGrafter"/>
</dbReference>
<dbReference type="SUPFAM" id="SSF46689">
    <property type="entry name" value="Homeodomain-like"/>
    <property type="match status" value="1"/>
</dbReference>
<evidence type="ECO:0000256" key="5">
    <source>
        <dbReference type="SAM" id="MobiDB-lite"/>
    </source>
</evidence>
<dbReference type="OrthoDB" id="3682047at2"/>
<dbReference type="PANTHER" id="PTHR30055:SF234">
    <property type="entry name" value="HTH-TYPE TRANSCRIPTIONAL REGULATOR BETI"/>
    <property type="match status" value="1"/>
</dbReference>
<dbReference type="EMBL" id="PVNG01000002">
    <property type="protein sequence ID" value="PRX69435.1"/>
    <property type="molecule type" value="Genomic_DNA"/>
</dbReference>
<feature type="compositionally biased region" description="Polar residues" evidence="5">
    <location>
        <begin position="247"/>
        <end position="258"/>
    </location>
</feature>
<comment type="caution">
    <text evidence="7">The sequence shown here is derived from an EMBL/GenBank/DDBJ whole genome shotgun (WGS) entry which is preliminary data.</text>
</comment>
<feature type="region of interest" description="Disordered" evidence="5">
    <location>
        <begin position="239"/>
        <end position="258"/>
    </location>
</feature>
<proteinExistence type="predicted"/>
<reference evidence="7 8" key="1">
    <citation type="submission" date="2018-03" db="EMBL/GenBank/DDBJ databases">
        <title>Genomic Encyclopedia of Type Strains, Phase III (KMG-III): the genomes of soil and plant-associated and newly described type strains.</title>
        <authorList>
            <person name="Whitman W."/>
        </authorList>
    </citation>
    <scope>NUCLEOTIDE SEQUENCE [LARGE SCALE GENOMIC DNA]</scope>
    <source>
        <strain evidence="7 8">CGMCC 4.7104</strain>
    </source>
</reference>
<evidence type="ECO:0000256" key="1">
    <source>
        <dbReference type="ARBA" id="ARBA00023015"/>
    </source>
</evidence>
<dbReference type="RefSeq" id="WP_106235689.1">
    <property type="nucleotide sequence ID" value="NZ_JBFAIB010000012.1"/>
</dbReference>
<evidence type="ECO:0000256" key="2">
    <source>
        <dbReference type="ARBA" id="ARBA00023125"/>
    </source>
</evidence>
<keyword evidence="1" id="KW-0805">Transcription regulation</keyword>
<evidence type="ECO:0000313" key="7">
    <source>
        <dbReference type="EMBL" id="PRX69435.1"/>
    </source>
</evidence>
<feature type="domain" description="HTH tetR-type" evidence="6">
    <location>
        <begin position="15"/>
        <end position="75"/>
    </location>
</feature>
<gene>
    <name evidence="7" type="ORF">B0I32_102493</name>
</gene>
<keyword evidence="8" id="KW-1185">Reference proteome</keyword>
<sequence length="258" mass="27973">MARAGRPPQDPARQIERAHRILDAVAELVLRWGYDKTTIDDIAQRAGVAKGTIYLHWKTRDDIFAALLRRERVSLVEAVRGREPATPAELFGEFSRALLRRPLLHAVLSGDSEVLGKLTRQKRANTARLRIDGPFEDYVARLIELGAVREQPGHHVRVITSIVYGFLFLPGGLTDGPPEELPDGGRPSDDRIAELVADTIERAVSTGRPLDAAAAKAVAGATLDFLDAAADLAGRKLAASLGAEPQRTGSPSTGERAR</sequence>
<keyword evidence="3" id="KW-0804">Transcription</keyword>
<feature type="DNA-binding region" description="H-T-H motif" evidence="4">
    <location>
        <begin position="38"/>
        <end position="57"/>
    </location>
</feature>
<dbReference type="AlphaFoldDB" id="A0A2T0N9J6"/>